<evidence type="ECO:0008006" key="7">
    <source>
        <dbReference type="Google" id="ProtNLM"/>
    </source>
</evidence>
<evidence type="ECO:0000313" key="5">
    <source>
        <dbReference type="EMBL" id="KAL0859657.1"/>
    </source>
</evidence>
<feature type="compositionally biased region" description="Polar residues" evidence="2">
    <location>
        <begin position="108"/>
        <end position="119"/>
    </location>
</feature>
<dbReference type="Pfam" id="PF02944">
    <property type="entry name" value="BESS"/>
    <property type="match status" value="1"/>
</dbReference>
<keyword evidence="6" id="KW-1185">Reference proteome</keyword>
<feature type="domain" description="MADF" evidence="3">
    <location>
        <begin position="13"/>
        <end position="98"/>
    </location>
</feature>
<dbReference type="PROSITE" id="PS51031">
    <property type="entry name" value="BESS"/>
    <property type="match status" value="1"/>
</dbReference>
<gene>
    <name evidence="5" type="ORF">ABMA27_010776</name>
</gene>
<dbReference type="InterPro" id="IPR004210">
    <property type="entry name" value="BESS_motif"/>
</dbReference>
<feature type="region of interest" description="Disordered" evidence="2">
    <location>
        <begin position="107"/>
        <end position="168"/>
    </location>
</feature>
<comment type="caution">
    <text evidence="5">The sequence shown here is derived from an EMBL/GenBank/DDBJ whole genome shotgun (WGS) entry which is preliminary data.</text>
</comment>
<reference evidence="5 6" key="1">
    <citation type="submission" date="2024-06" db="EMBL/GenBank/DDBJ databases">
        <title>A chromosome-level genome assembly of beet webworm, Loxostege sticticalis.</title>
        <authorList>
            <person name="Zhang Y."/>
        </authorList>
    </citation>
    <scope>NUCLEOTIDE SEQUENCE [LARGE SCALE GENOMIC DNA]</scope>
    <source>
        <strain evidence="5">AQ026</strain>
        <tissue evidence="5">Whole body</tissue>
    </source>
</reference>
<dbReference type="Pfam" id="PF10545">
    <property type="entry name" value="MADF_DNA_bdg"/>
    <property type="match status" value="1"/>
</dbReference>
<protein>
    <recommendedName>
        <fullName evidence="7">MADF domain-containing protein</fullName>
    </recommendedName>
</protein>
<keyword evidence="1" id="KW-0539">Nucleus</keyword>
<dbReference type="PROSITE" id="PS51029">
    <property type="entry name" value="MADF"/>
    <property type="match status" value="1"/>
</dbReference>
<evidence type="ECO:0000259" key="3">
    <source>
        <dbReference type="PROSITE" id="PS51029"/>
    </source>
</evidence>
<organism evidence="5 6">
    <name type="scientific">Loxostege sticticalis</name>
    <name type="common">Beet webworm moth</name>
    <dbReference type="NCBI Taxonomy" id="481309"/>
    <lineage>
        <taxon>Eukaryota</taxon>
        <taxon>Metazoa</taxon>
        <taxon>Ecdysozoa</taxon>
        <taxon>Arthropoda</taxon>
        <taxon>Hexapoda</taxon>
        <taxon>Insecta</taxon>
        <taxon>Pterygota</taxon>
        <taxon>Neoptera</taxon>
        <taxon>Endopterygota</taxon>
        <taxon>Lepidoptera</taxon>
        <taxon>Glossata</taxon>
        <taxon>Ditrysia</taxon>
        <taxon>Pyraloidea</taxon>
        <taxon>Crambidae</taxon>
        <taxon>Pyraustinae</taxon>
        <taxon>Loxostege</taxon>
    </lineage>
</organism>
<feature type="domain" description="BESS" evidence="4">
    <location>
        <begin position="194"/>
        <end position="233"/>
    </location>
</feature>
<proteinExistence type="predicted"/>
<comment type="subcellular location">
    <subcellularLocation>
        <location evidence="1">Nucleus</location>
    </subcellularLocation>
</comment>
<dbReference type="PANTHER" id="PTHR12243:SF60">
    <property type="entry name" value="SI:CH211-15D5.12-RELATED"/>
    <property type="match status" value="1"/>
</dbReference>
<feature type="compositionally biased region" description="Low complexity" evidence="2">
    <location>
        <begin position="128"/>
        <end position="146"/>
    </location>
</feature>
<name>A0ABR3H4B5_LOXSC</name>
<dbReference type="InterPro" id="IPR006578">
    <property type="entry name" value="MADF-dom"/>
</dbReference>
<sequence length="248" mass="29140">MARWLPDHAANIKFVQEVEKYPCLYNWFIPEYVRKDLTEQAWSDIGKKFKLTGSECKERWKNLRSVFVRNLKHRNGAHGAKKPYYLSQFMQFALPYIKFPKRKGDIQESFSNEHSSQSILPDEETQPIDDIPSPSPSYSPFEPETPVEFMPTSKHQTPRTTKSDRSEQLKTEQVISAYFKMKHSRMLEDSNNEQTSNKMFLLSILPDMNKMTEKRKREFKQRLLRLVDEFLDEDSDSNSGLVICETGL</sequence>
<dbReference type="PANTHER" id="PTHR12243">
    <property type="entry name" value="MADF DOMAIN TRANSCRIPTION FACTOR"/>
    <property type="match status" value="1"/>
</dbReference>
<dbReference type="Proteomes" id="UP001549920">
    <property type="component" value="Unassembled WGS sequence"/>
</dbReference>
<dbReference type="InterPro" id="IPR039353">
    <property type="entry name" value="TF_Adf1"/>
</dbReference>
<dbReference type="SMART" id="SM00595">
    <property type="entry name" value="MADF"/>
    <property type="match status" value="1"/>
</dbReference>
<dbReference type="EMBL" id="JBEUOH010000027">
    <property type="protein sequence ID" value="KAL0859657.1"/>
    <property type="molecule type" value="Genomic_DNA"/>
</dbReference>
<evidence type="ECO:0000259" key="4">
    <source>
        <dbReference type="PROSITE" id="PS51031"/>
    </source>
</evidence>
<accession>A0ABR3H4B5</accession>
<evidence type="ECO:0000256" key="2">
    <source>
        <dbReference type="SAM" id="MobiDB-lite"/>
    </source>
</evidence>
<evidence type="ECO:0000313" key="6">
    <source>
        <dbReference type="Proteomes" id="UP001549920"/>
    </source>
</evidence>
<evidence type="ECO:0000256" key="1">
    <source>
        <dbReference type="PROSITE-ProRule" id="PRU00371"/>
    </source>
</evidence>